<dbReference type="InterPro" id="IPR023270">
    <property type="entry name" value="RCMT_NCL1"/>
</dbReference>
<dbReference type="GO" id="GO:0000049">
    <property type="term" value="F:tRNA binding"/>
    <property type="evidence" value="ECO:0007669"/>
    <property type="project" value="UniProtKB-KW"/>
</dbReference>
<dbReference type="Pfam" id="PF25376">
    <property type="entry name" value="Pre-PUA_NSUN2"/>
    <property type="match status" value="1"/>
</dbReference>
<dbReference type="InterPro" id="IPR057285">
    <property type="entry name" value="Pre-PUA_NSUN2"/>
</dbReference>
<dbReference type="PANTHER" id="PTHR22808">
    <property type="entry name" value="NCL1 YEAST -RELATED NOL1/NOP2/FMU SUN DOMAIN-CONTAINING"/>
    <property type="match status" value="1"/>
</dbReference>
<dbReference type="GO" id="GO:0005634">
    <property type="term" value="C:nucleus"/>
    <property type="evidence" value="ECO:0007669"/>
    <property type="project" value="UniProtKB-SubCell"/>
</dbReference>
<feature type="region of interest" description="Disordered" evidence="11">
    <location>
        <begin position="23"/>
        <end position="53"/>
    </location>
</feature>
<evidence type="ECO:0000256" key="2">
    <source>
        <dbReference type="ARBA" id="ARBA00007494"/>
    </source>
</evidence>
<evidence type="ECO:0000256" key="9">
    <source>
        <dbReference type="ARBA" id="ARBA00023242"/>
    </source>
</evidence>
<feature type="binding site" evidence="10">
    <location>
        <begin position="201"/>
        <end position="207"/>
    </location>
    <ligand>
        <name>S-adenosyl-L-methionine</name>
        <dbReference type="ChEBI" id="CHEBI:59789"/>
    </ligand>
</feature>
<dbReference type="Proteomes" id="UP000316270">
    <property type="component" value="Chromosome 1"/>
</dbReference>
<evidence type="ECO:0000256" key="8">
    <source>
        <dbReference type="ARBA" id="ARBA00022884"/>
    </source>
</evidence>
<dbReference type="PROSITE" id="PS51686">
    <property type="entry name" value="SAM_MT_RSMB_NOP"/>
    <property type="match status" value="1"/>
</dbReference>
<dbReference type="PROSITE" id="PS01153">
    <property type="entry name" value="NOL1_NOP2_SUN"/>
    <property type="match status" value="1"/>
</dbReference>
<evidence type="ECO:0000256" key="10">
    <source>
        <dbReference type="PROSITE-ProRule" id="PRU01023"/>
    </source>
</evidence>
<dbReference type="InterPro" id="IPR023267">
    <property type="entry name" value="RCMT"/>
</dbReference>
<evidence type="ECO:0000256" key="1">
    <source>
        <dbReference type="ARBA" id="ARBA00004123"/>
    </source>
</evidence>
<keyword evidence="3" id="KW-0820">tRNA-binding</keyword>
<dbReference type="SUPFAM" id="SSF53335">
    <property type="entry name" value="S-adenosyl-L-methionine-dependent methyltransferases"/>
    <property type="match status" value="1"/>
</dbReference>
<feature type="compositionally biased region" description="Basic and acidic residues" evidence="11">
    <location>
        <begin position="838"/>
        <end position="859"/>
    </location>
</feature>
<feature type="domain" description="SAM-dependent MTase RsmB/NOP-type" evidence="12">
    <location>
        <begin position="83"/>
        <end position="497"/>
    </location>
</feature>
<dbReference type="PRINTS" id="PR02011">
    <property type="entry name" value="RCMTNCL1"/>
</dbReference>
<keyword evidence="8 10" id="KW-0694">RNA-binding</keyword>
<feature type="region of interest" description="Disordered" evidence="11">
    <location>
        <begin position="585"/>
        <end position="630"/>
    </location>
</feature>
<comment type="similarity">
    <text evidence="2 10">Belongs to the class I-like SAM-binding methyltransferase superfamily. RsmB/NOP family.</text>
</comment>
<protein>
    <recommendedName>
        <fullName evidence="12">SAM-dependent MTase RsmB/NOP-type domain-containing protein</fullName>
    </recommendedName>
</protein>
<keyword evidence="7" id="KW-0819">tRNA processing</keyword>
<evidence type="ECO:0000256" key="7">
    <source>
        <dbReference type="ARBA" id="ARBA00022694"/>
    </source>
</evidence>
<sequence>MGKSNRGSVRSIARFLDTLLTNIQKRGGGGRGGGRGGHRANRGGGRNNWGPRADYQEVEKSNELFEKLYNELGVVPEDERQEFWNSLRKELPNSFRFAGSKGHALAVQQRLVDYYVPQITSVQHNGELVEPPRPVEWFPEKLAWSMTTPKNVIRKFPPFASFQKFLVSETSVGNISRQEIVSMIPPLLMDVRPGMTCLDMCAAPGSKSAQLIEMVHGGEEARIRKVVHEAAKDQNREASPDGIEVELDIKTGTTQDEDNSDDGRATGLLVANDVEYRRAQMLVHQVKRLNSPNIVVTNHDASQFPSIRIASDGGHPKYLKFDRILADVPCSGDGTCRKNPNIWKDWIPGNGLGLHNIQVRILVRSLQMLKVGGRVVYSTCSMNPVENEAVVSAAIARCGGLAKVSIIDCSKDLPGLKRSPGFKQWKIMDKSGRMFGSWKEVQEAKAEGEDDFIRLTETMFPYEDLAESEVPPFERCLRLYPHLQDTGGFFVCVLEKQSEIKALPEAKKVSRAAKRGREVNEDSETADVKKIKTEEKNEDEVMADATTKEDPTDLLLSHLNGTVENAEQSAAVSEDTKPEDIAKKEPEAADLEVQSEGVPIIKDEGLDDLEEEVSAETPRNGRGGSLKKSNQIHEEPYKYLPADHPELLKIYEFYQISKRFPKDRFMVRNATGEPVKAIYYTSTHVRDILNENEGRGMKFVQAGVKMFMKQDAQGQDICRWRIQSEGLSILEPWVGEARIVRLYKRETLRKLLIEMFPKLSGEAWREMGEIGERVRDISMGCCVLRVETSDGEDGFKERIVLPLWRSMHSLNLMLPKEERKAMLLRLYNDNSELIDHSKNRADEAKAREAEAEASMKEEESAIAVDEDVDGGVRLDAKDAAMITAEEPSIETAVAEEVKVEGETMEKGA</sequence>
<evidence type="ECO:0000256" key="3">
    <source>
        <dbReference type="ARBA" id="ARBA00022555"/>
    </source>
</evidence>
<dbReference type="STRING" id="50376.A0A517KX30"/>
<feature type="region of interest" description="Disordered" evidence="11">
    <location>
        <begin position="512"/>
        <end position="544"/>
    </location>
</feature>
<name>A0A517KX30_9PEZI</name>
<dbReference type="Pfam" id="PF25378">
    <property type="entry name" value="PUA_NSUN2"/>
    <property type="match status" value="1"/>
</dbReference>
<dbReference type="InterPro" id="IPR049560">
    <property type="entry name" value="MeTrfase_RsmB-F_NOP2_cat"/>
</dbReference>
<dbReference type="InterPro" id="IPR001678">
    <property type="entry name" value="MeTrfase_RsmB-F_NOP2_dom"/>
</dbReference>
<dbReference type="AlphaFoldDB" id="A0A517KX30"/>
<reference evidence="13 14" key="1">
    <citation type="submission" date="2019-07" db="EMBL/GenBank/DDBJ databases">
        <title>Finished genome of Venturia effusa.</title>
        <authorList>
            <person name="Young C.A."/>
            <person name="Cox M.P."/>
            <person name="Ganley A.R.D."/>
            <person name="David W.J."/>
        </authorList>
    </citation>
    <scope>NUCLEOTIDE SEQUENCE [LARGE SCALE GENOMIC DNA]</scope>
    <source>
        <strain evidence="14">albino</strain>
    </source>
</reference>
<evidence type="ECO:0000313" key="13">
    <source>
        <dbReference type="EMBL" id="QDS67942.1"/>
    </source>
</evidence>
<feature type="binding site" evidence="10">
    <location>
        <position position="300"/>
    </location>
    <ligand>
        <name>S-adenosyl-L-methionine</name>
        <dbReference type="ChEBI" id="CHEBI:59789"/>
    </ligand>
</feature>
<feature type="compositionally biased region" description="Gly residues" evidence="11">
    <location>
        <begin position="26"/>
        <end position="35"/>
    </location>
</feature>
<feature type="active site" description="Nucleophile" evidence="10">
    <location>
        <position position="380"/>
    </location>
</feature>
<keyword evidence="6 10" id="KW-0949">S-adenosyl-L-methionine</keyword>
<evidence type="ECO:0000256" key="4">
    <source>
        <dbReference type="ARBA" id="ARBA00022603"/>
    </source>
</evidence>
<feature type="compositionally biased region" description="Acidic residues" evidence="11">
    <location>
        <begin position="605"/>
        <end position="614"/>
    </location>
</feature>
<accession>A0A517KX30</accession>
<dbReference type="Pfam" id="PF01189">
    <property type="entry name" value="Methyltr_RsmB-F"/>
    <property type="match status" value="1"/>
</dbReference>
<keyword evidence="9" id="KW-0539">Nucleus</keyword>
<keyword evidence="5 10" id="KW-0808">Transferase</keyword>
<dbReference type="GO" id="GO:0005737">
    <property type="term" value="C:cytoplasm"/>
    <property type="evidence" value="ECO:0007669"/>
    <property type="project" value="TreeGrafter"/>
</dbReference>
<dbReference type="InterPro" id="IPR057286">
    <property type="entry name" value="PUA_NSUN2"/>
</dbReference>
<evidence type="ECO:0000256" key="5">
    <source>
        <dbReference type="ARBA" id="ARBA00022679"/>
    </source>
</evidence>
<dbReference type="InterPro" id="IPR018314">
    <property type="entry name" value="RsmB/NOL1/NOP2-like_CS"/>
</dbReference>
<dbReference type="InterPro" id="IPR029063">
    <property type="entry name" value="SAM-dependent_MTases_sf"/>
</dbReference>
<feature type="binding site" evidence="10">
    <location>
        <position position="273"/>
    </location>
    <ligand>
        <name>S-adenosyl-L-methionine</name>
        <dbReference type="ChEBI" id="CHEBI:59789"/>
    </ligand>
</feature>
<keyword evidence="4 10" id="KW-0489">Methyltransferase</keyword>
<feature type="region of interest" description="Disordered" evidence="11">
    <location>
        <begin position="838"/>
        <end position="860"/>
    </location>
</feature>
<gene>
    <name evidence="13" type="ORF">FKW77_008830</name>
</gene>
<dbReference type="GO" id="GO:0016428">
    <property type="term" value="F:tRNA (cytidine-5-)-methyltransferase activity"/>
    <property type="evidence" value="ECO:0007669"/>
    <property type="project" value="InterPro"/>
</dbReference>
<dbReference type="OrthoDB" id="6093671at2759"/>
<proteinExistence type="inferred from homology"/>
<dbReference type="Gene3D" id="3.40.50.150">
    <property type="entry name" value="Vaccinia Virus protein VP39"/>
    <property type="match status" value="1"/>
</dbReference>
<feature type="compositionally biased region" description="Basic and acidic residues" evidence="11">
    <location>
        <begin position="515"/>
        <end position="535"/>
    </location>
</feature>
<dbReference type="PANTHER" id="PTHR22808:SF1">
    <property type="entry name" value="RNA CYTOSINE-C(5)-METHYLTRANSFERASE NSUN2-RELATED"/>
    <property type="match status" value="1"/>
</dbReference>
<organism evidence="13 14">
    <name type="scientific">Venturia effusa</name>
    <dbReference type="NCBI Taxonomy" id="50376"/>
    <lineage>
        <taxon>Eukaryota</taxon>
        <taxon>Fungi</taxon>
        <taxon>Dikarya</taxon>
        <taxon>Ascomycota</taxon>
        <taxon>Pezizomycotina</taxon>
        <taxon>Dothideomycetes</taxon>
        <taxon>Pleosporomycetidae</taxon>
        <taxon>Venturiales</taxon>
        <taxon>Venturiaceae</taxon>
        <taxon>Venturia</taxon>
    </lineage>
</organism>
<dbReference type="PRINTS" id="PR02008">
    <property type="entry name" value="RCMTFAMILY"/>
</dbReference>
<comment type="subcellular location">
    <subcellularLocation>
        <location evidence="1">Nucleus</location>
    </subcellularLocation>
</comment>
<keyword evidence="14" id="KW-1185">Reference proteome</keyword>
<evidence type="ECO:0000256" key="6">
    <source>
        <dbReference type="ARBA" id="ARBA00022691"/>
    </source>
</evidence>
<evidence type="ECO:0000313" key="14">
    <source>
        <dbReference type="Proteomes" id="UP000316270"/>
    </source>
</evidence>
<evidence type="ECO:0000259" key="12">
    <source>
        <dbReference type="PROSITE" id="PS51686"/>
    </source>
</evidence>
<dbReference type="GO" id="GO:0030488">
    <property type="term" value="P:tRNA methylation"/>
    <property type="evidence" value="ECO:0007669"/>
    <property type="project" value="TreeGrafter"/>
</dbReference>
<evidence type="ECO:0000256" key="11">
    <source>
        <dbReference type="SAM" id="MobiDB-lite"/>
    </source>
</evidence>
<feature type="binding site" evidence="10">
    <location>
        <position position="327"/>
    </location>
    <ligand>
        <name>S-adenosyl-L-methionine</name>
        <dbReference type="ChEBI" id="CHEBI:59789"/>
    </ligand>
</feature>
<dbReference type="EMBL" id="CP042185">
    <property type="protein sequence ID" value="QDS67942.1"/>
    <property type="molecule type" value="Genomic_DNA"/>
</dbReference>